<organism evidence="1 2">
    <name type="scientific">Dreissena polymorpha</name>
    <name type="common">Zebra mussel</name>
    <name type="synonym">Mytilus polymorpha</name>
    <dbReference type="NCBI Taxonomy" id="45954"/>
    <lineage>
        <taxon>Eukaryota</taxon>
        <taxon>Metazoa</taxon>
        <taxon>Spiralia</taxon>
        <taxon>Lophotrochozoa</taxon>
        <taxon>Mollusca</taxon>
        <taxon>Bivalvia</taxon>
        <taxon>Autobranchia</taxon>
        <taxon>Heteroconchia</taxon>
        <taxon>Euheterodonta</taxon>
        <taxon>Imparidentia</taxon>
        <taxon>Neoheterodontei</taxon>
        <taxon>Myida</taxon>
        <taxon>Dreissenoidea</taxon>
        <taxon>Dreissenidae</taxon>
        <taxon>Dreissena</taxon>
    </lineage>
</organism>
<keyword evidence="2" id="KW-1185">Reference proteome</keyword>
<gene>
    <name evidence="1" type="ORF">DPMN_135444</name>
</gene>
<proteinExistence type="predicted"/>
<sequence length="55" mass="6076">MAVPLFQDSVSGSRFLASIKELVMIRVARQWLDNKAGLLGYGVNLGYRVISNYSA</sequence>
<dbReference type="AlphaFoldDB" id="A0A9D4JBP2"/>
<name>A0A9D4JBP2_DREPO</name>
<dbReference type="EMBL" id="JAIWYP010000006">
    <property type="protein sequence ID" value="KAH3807111.1"/>
    <property type="molecule type" value="Genomic_DNA"/>
</dbReference>
<accession>A0A9D4JBP2</accession>
<protein>
    <submittedName>
        <fullName evidence="1">Uncharacterized protein</fullName>
    </submittedName>
</protein>
<comment type="caution">
    <text evidence="1">The sequence shown here is derived from an EMBL/GenBank/DDBJ whole genome shotgun (WGS) entry which is preliminary data.</text>
</comment>
<dbReference type="Proteomes" id="UP000828390">
    <property type="component" value="Unassembled WGS sequence"/>
</dbReference>
<reference evidence="1" key="2">
    <citation type="submission" date="2020-11" db="EMBL/GenBank/DDBJ databases">
        <authorList>
            <person name="McCartney M.A."/>
            <person name="Auch B."/>
            <person name="Kono T."/>
            <person name="Mallez S."/>
            <person name="Becker A."/>
            <person name="Gohl D.M."/>
            <person name="Silverstein K.A.T."/>
            <person name="Koren S."/>
            <person name="Bechman K.B."/>
            <person name="Herman A."/>
            <person name="Abrahante J.E."/>
            <person name="Garbe J."/>
        </authorList>
    </citation>
    <scope>NUCLEOTIDE SEQUENCE</scope>
    <source>
        <strain evidence="1">Duluth1</strain>
        <tissue evidence="1">Whole animal</tissue>
    </source>
</reference>
<evidence type="ECO:0000313" key="2">
    <source>
        <dbReference type="Proteomes" id="UP000828390"/>
    </source>
</evidence>
<reference evidence="1" key="1">
    <citation type="journal article" date="2019" name="bioRxiv">
        <title>The Genome of the Zebra Mussel, Dreissena polymorpha: A Resource for Invasive Species Research.</title>
        <authorList>
            <person name="McCartney M.A."/>
            <person name="Auch B."/>
            <person name="Kono T."/>
            <person name="Mallez S."/>
            <person name="Zhang Y."/>
            <person name="Obille A."/>
            <person name="Becker A."/>
            <person name="Abrahante J.E."/>
            <person name="Garbe J."/>
            <person name="Badalamenti J.P."/>
            <person name="Herman A."/>
            <person name="Mangelson H."/>
            <person name="Liachko I."/>
            <person name="Sullivan S."/>
            <person name="Sone E.D."/>
            <person name="Koren S."/>
            <person name="Silverstein K.A.T."/>
            <person name="Beckman K.B."/>
            <person name="Gohl D.M."/>
        </authorList>
    </citation>
    <scope>NUCLEOTIDE SEQUENCE</scope>
    <source>
        <strain evidence="1">Duluth1</strain>
        <tissue evidence="1">Whole animal</tissue>
    </source>
</reference>
<evidence type="ECO:0000313" key="1">
    <source>
        <dbReference type="EMBL" id="KAH3807111.1"/>
    </source>
</evidence>